<organism evidence="4 5">
    <name type="scientific">Buddleja alternifolia</name>
    <dbReference type="NCBI Taxonomy" id="168488"/>
    <lineage>
        <taxon>Eukaryota</taxon>
        <taxon>Viridiplantae</taxon>
        <taxon>Streptophyta</taxon>
        <taxon>Embryophyta</taxon>
        <taxon>Tracheophyta</taxon>
        <taxon>Spermatophyta</taxon>
        <taxon>Magnoliopsida</taxon>
        <taxon>eudicotyledons</taxon>
        <taxon>Gunneridae</taxon>
        <taxon>Pentapetalae</taxon>
        <taxon>asterids</taxon>
        <taxon>lamiids</taxon>
        <taxon>Lamiales</taxon>
        <taxon>Scrophulariaceae</taxon>
        <taxon>Buddlejeae</taxon>
        <taxon>Buddleja</taxon>
    </lineage>
</organism>
<dbReference type="InterPro" id="IPR044839">
    <property type="entry name" value="NDR1-like"/>
</dbReference>
<dbReference type="Proteomes" id="UP000826271">
    <property type="component" value="Unassembled WGS sequence"/>
</dbReference>
<reference evidence="4" key="1">
    <citation type="submission" date="2019-10" db="EMBL/GenBank/DDBJ databases">
        <authorList>
            <person name="Zhang R."/>
            <person name="Pan Y."/>
            <person name="Wang J."/>
            <person name="Ma R."/>
            <person name="Yu S."/>
        </authorList>
    </citation>
    <scope>NUCLEOTIDE SEQUENCE</scope>
    <source>
        <strain evidence="4">LA-IB0</strain>
        <tissue evidence="4">Leaf</tissue>
    </source>
</reference>
<proteinExistence type="predicted"/>
<evidence type="ECO:0000313" key="4">
    <source>
        <dbReference type="EMBL" id="KAG8380209.1"/>
    </source>
</evidence>
<keyword evidence="5" id="KW-1185">Reference proteome</keyword>
<dbReference type="SUPFAM" id="SSF117070">
    <property type="entry name" value="LEA14-like"/>
    <property type="match status" value="1"/>
</dbReference>
<sequence>MFKKTSLQIPFSFTKTFLFLLIFIFSIIIVLGIPLLCIFLILKPQTPEFSLQTVHVESYKLDITSQNLVVSSVLSLNLRANNPNKIGLSYDYSRFHVLSQGLVVGLIRIPQFHQPPLSKNVSIQTRVSFERVNVSEIIMQKNSRKDDSSSGDSDMRILGDIRAQVRIFNIILPKIKVALDCDIFVSQSHFSLSKEVYNMGRIQNHKISLPLNSQTVSKKCSLAILM</sequence>
<evidence type="ECO:0000313" key="5">
    <source>
        <dbReference type="Proteomes" id="UP000826271"/>
    </source>
</evidence>
<gene>
    <name evidence="4" type="ORF">BUALT_Bualt07G0169600</name>
</gene>
<accession>A0AAV6XJ57</accession>
<dbReference type="GO" id="GO:0005886">
    <property type="term" value="C:plasma membrane"/>
    <property type="evidence" value="ECO:0007669"/>
    <property type="project" value="TreeGrafter"/>
</dbReference>
<evidence type="ECO:0008006" key="6">
    <source>
        <dbReference type="Google" id="ProtNLM"/>
    </source>
</evidence>
<dbReference type="PANTHER" id="PTHR31234:SF8">
    <property type="entry name" value="EXPRESSED PROTEIN"/>
    <property type="match status" value="1"/>
</dbReference>
<name>A0AAV6XJ57_9LAMI</name>
<keyword evidence="3" id="KW-1133">Transmembrane helix</keyword>
<dbReference type="Gene3D" id="2.60.40.1820">
    <property type="match status" value="1"/>
</dbReference>
<dbReference type="GO" id="GO:0098542">
    <property type="term" value="P:defense response to other organism"/>
    <property type="evidence" value="ECO:0007669"/>
    <property type="project" value="InterPro"/>
</dbReference>
<evidence type="ECO:0000256" key="3">
    <source>
        <dbReference type="SAM" id="Phobius"/>
    </source>
</evidence>
<dbReference type="PANTHER" id="PTHR31234">
    <property type="entry name" value="LATE EMBRYOGENESIS ABUNDANT (LEA) HYDROXYPROLINE-RICH GLYCOPROTEIN FAMILY"/>
    <property type="match status" value="1"/>
</dbReference>
<evidence type="ECO:0000256" key="2">
    <source>
        <dbReference type="ARBA" id="ARBA00023136"/>
    </source>
</evidence>
<comment type="caution">
    <text evidence="4">The sequence shown here is derived from an EMBL/GenBank/DDBJ whole genome shotgun (WGS) entry which is preliminary data.</text>
</comment>
<evidence type="ECO:0000256" key="1">
    <source>
        <dbReference type="ARBA" id="ARBA00004370"/>
    </source>
</evidence>
<keyword evidence="3" id="KW-0812">Transmembrane</keyword>
<keyword evidence="2 3" id="KW-0472">Membrane</keyword>
<dbReference type="AlphaFoldDB" id="A0AAV6XJ57"/>
<feature type="transmembrane region" description="Helical" evidence="3">
    <location>
        <begin position="17"/>
        <end position="42"/>
    </location>
</feature>
<comment type="subcellular location">
    <subcellularLocation>
        <location evidence="1">Membrane</location>
    </subcellularLocation>
</comment>
<dbReference type="EMBL" id="WHWC01000007">
    <property type="protein sequence ID" value="KAG8380209.1"/>
    <property type="molecule type" value="Genomic_DNA"/>
</dbReference>
<protein>
    <recommendedName>
        <fullName evidence="6">Late embryogenesis abundant protein LEA-2 subgroup domain-containing protein</fullName>
    </recommendedName>
</protein>